<evidence type="ECO:0000313" key="1">
    <source>
        <dbReference type="EMBL" id="KAF2136051.1"/>
    </source>
</evidence>
<dbReference type="InterPro" id="IPR038781">
    <property type="entry name" value="C365.16-ike"/>
</dbReference>
<dbReference type="OrthoDB" id="275936at2759"/>
<dbReference type="Proteomes" id="UP000799438">
    <property type="component" value="Unassembled WGS sequence"/>
</dbReference>
<dbReference type="AlphaFoldDB" id="A0A6A6B024"/>
<organism evidence="1 2">
    <name type="scientific">Aplosporella prunicola CBS 121167</name>
    <dbReference type="NCBI Taxonomy" id="1176127"/>
    <lineage>
        <taxon>Eukaryota</taxon>
        <taxon>Fungi</taxon>
        <taxon>Dikarya</taxon>
        <taxon>Ascomycota</taxon>
        <taxon>Pezizomycotina</taxon>
        <taxon>Dothideomycetes</taxon>
        <taxon>Dothideomycetes incertae sedis</taxon>
        <taxon>Botryosphaeriales</taxon>
        <taxon>Aplosporellaceae</taxon>
        <taxon>Aplosporella</taxon>
    </lineage>
</organism>
<dbReference type="RefSeq" id="XP_033391769.1">
    <property type="nucleotide sequence ID" value="XM_033537643.1"/>
</dbReference>
<gene>
    <name evidence="1" type="ORF">K452DRAFT_238173</name>
</gene>
<dbReference type="PANTHER" id="PTHR37845:SF1">
    <property type="entry name" value="SEQUENCE ORPHAN"/>
    <property type="match status" value="1"/>
</dbReference>
<keyword evidence="2" id="KW-1185">Reference proteome</keyword>
<protein>
    <recommendedName>
        <fullName evidence="3">Sequence orphan</fullName>
    </recommendedName>
</protein>
<proteinExistence type="predicted"/>
<evidence type="ECO:0008006" key="3">
    <source>
        <dbReference type="Google" id="ProtNLM"/>
    </source>
</evidence>
<dbReference type="PANTHER" id="PTHR37845">
    <property type="entry name" value="SEQUENCE ORPHAN"/>
    <property type="match status" value="1"/>
</dbReference>
<dbReference type="GO" id="GO:0005739">
    <property type="term" value="C:mitochondrion"/>
    <property type="evidence" value="ECO:0007669"/>
    <property type="project" value="TreeGrafter"/>
</dbReference>
<dbReference type="EMBL" id="ML995536">
    <property type="protein sequence ID" value="KAF2136051.1"/>
    <property type="molecule type" value="Genomic_DNA"/>
</dbReference>
<accession>A0A6A6B024</accession>
<name>A0A6A6B024_9PEZI</name>
<dbReference type="GeneID" id="54295139"/>
<evidence type="ECO:0000313" key="2">
    <source>
        <dbReference type="Proteomes" id="UP000799438"/>
    </source>
</evidence>
<sequence length="265" mass="28331">MQNLVSNLAADALAATCAATLLAPIITVIDKSVVESTAHGIPLQQSWRNTLSTILRRPGFLLSKPFLIMHGLYLSTYMTANTCDTIQSLSDTSGTMGATTKFAAVSIVNMSYGIYKDTRFAAMFGPRASTAAAAGVVAPRRPVPLPALSAFFVRDTITIFACFNLPPLLAPYVPDALAESPQAKRNLTQLLCPAAIQLVSTPLHLVGLDLYNRPLGQESVGLAQRLSLIRRHWGGACLARIGRIVPAFGIGGIVNANLREKWRSG</sequence>
<reference evidence="1" key="1">
    <citation type="journal article" date="2020" name="Stud. Mycol.">
        <title>101 Dothideomycetes genomes: a test case for predicting lifestyles and emergence of pathogens.</title>
        <authorList>
            <person name="Haridas S."/>
            <person name="Albert R."/>
            <person name="Binder M."/>
            <person name="Bloem J."/>
            <person name="Labutti K."/>
            <person name="Salamov A."/>
            <person name="Andreopoulos B."/>
            <person name="Baker S."/>
            <person name="Barry K."/>
            <person name="Bills G."/>
            <person name="Bluhm B."/>
            <person name="Cannon C."/>
            <person name="Castanera R."/>
            <person name="Culley D."/>
            <person name="Daum C."/>
            <person name="Ezra D."/>
            <person name="Gonzalez J."/>
            <person name="Henrissat B."/>
            <person name="Kuo A."/>
            <person name="Liang C."/>
            <person name="Lipzen A."/>
            <person name="Lutzoni F."/>
            <person name="Magnuson J."/>
            <person name="Mondo S."/>
            <person name="Nolan M."/>
            <person name="Ohm R."/>
            <person name="Pangilinan J."/>
            <person name="Park H.-J."/>
            <person name="Ramirez L."/>
            <person name="Alfaro M."/>
            <person name="Sun H."/>
            <person name="Tritt A."/>
            <person name="Yoshinaga Y."/>
            <person name="Zwiers L.-H."/>
            <person name="Turgeon B."/>
            <person name="Goodwin S."/>
            <person name="Spatafora J."/>
            <person name="Crous P."/>
            <person name="Grigoriev I."/>
        </authorList>
    </citation>
    <scope>NUCLEOTIDE SEQUENCE</scope>
    <source>
        <strain evidence="1">CBS 121167</strain>
    </source>
</reference>